<protein>
    <submittedName>
        <fullName evidence="9">MBOAT, membrane-bound O-acyltransferase family-domain-containing protein</fullName>
    </submittedName>
</protein>
<dbReference type="PANTHER" id="PTHR13906:SF4">
    <property type="entry name" value="LYSOPHOSPHOLIPID ACYLTRANSFERASE 6"/>
    <property type="match status" value="1"/>
</dbReference>
<keyword evidence="4 8" id="KW-1133">Transmembrane helix</keyword>
<feature type="compositionally biased region" description="Polar residues" evidence="7">
    <location>
        <begin position="495"/>
        <end position="505"/>
    </location>
</feature>
<dbReference type="GO" id="GO:0003841">
    <property type="term" value="F:1-acylglycerol-3-phosphate O-acyltransferase activity"/>
    <property type="evidence" value="ECO:0007669"/>
    <property type="project" value="TreeGrafter"/>
</dbReference>
<evidence type="ECO:0000256" key="4">
    <source>
        <dbReference type="ARBA" id="ARBA00022989"/>
    </source>
</evidence>
<dbReference type="InterPro" id="IPR004299">
    <property type="entry name" value="MBOAT_fam"/>
</dbReference>
<dbReference type="PANTHER" id="PTHR13906">
    <property type="entry name" value="PORCUPINE"/>
    <property type="match status" value="1"/>
</dbReference>
<dbReference type="GO" id="GO:0046474">
    <property type="term" value="P:glycerophospholipid biosynthetic process"/>
    <property type="evidence" value="ECO:0007669"/>
    <property type="project" value="TreeGrafter"/>
</dbReference>
<evidence type="ECO:0000256" key="5">
    <source>
        <dbReference type="ARBA" id="ARBA00023136"/>
    </source>
</evidence>
<evidence type="ECO:0000256" key="6">
    <source>
        <dbReference type="ARBA" id="ARBA00023315"/>
    </source>
</evidence>
<dbReference type="Proteomes" id="UP000756346">
    <property type="component" value="Unassembled WGS sequence"/>
</dbReference>
<dbReference type="GO" id="GO:0016020">
    <property type="term" value="C:membrane"/>
    <property type="evidence" value="ECO:0007669"/>
    <property type="project" value="UniProtKB-SubCell"/>
</dbReference>
<dbReference type="GeneID" id="70187713"/>
<name>A0A9P9BYF4_9PEZI</name>
<evidence type="ECO:0000256" key="7">
    <source>
        <dbReference type="SAM" id="MobiDB-lite"/>
    </source>
</evidence>
<dbReference type="GO" id="GO:0030258">
    <property type="term" value="P:lipid modification"/>
    <property type="evidence" value="ECO:0007669"/>
    <property type="project" value="TreeGrafter"/>
</dbReference>
<feature type="transmembrane region" description="Helical" evidence="8">
    <location>
        <begin position="455"/>
        <end position="478"/>
    </location>
</feature>
<dbReference type="AlphaFoldDB" id="A0A9P9BYF4"/>
<comment type="subcellular location">
    <subcellularLocation>
        <location evidence="1">Membrane</location>
        <topology evidence="1">Multi-pass membrane protein</topology>
    </subcellularLocation>
</comment>
<evidence type="ECO:0000256" key="2">
    <source>
        <dbReference type="ARBA" id="ARBA00022679"/>
    </source>
</evidence>
<evidence type="ECO:0000256" key="1">
    <source>
        <dbReference type="ARBA" id="ARBA00004141"/>
    </source>
</evidence>
<reference evidence="9" key="1">
    <citation type="journal article" date="2021" name="Nat. Commun.">
        <title>Genetic determinants of endophytism in the Arabidopsis root mycobiome.</title>
        <authorList>
            <person name="Mesny F."/>
            <person name="Miyauchi S."/>
            <person name="Thiergart T."/>
            <person name="Pickel B."/>
            <person name="Atanasova L."/>
            <person name="Karlsson M."/>
            <person name="Huettel B."/>
            <person name="Barry K.W."/>
            <person name="Haridas S."/>
            <person name="Chen C."/>
            <person name="Bauer D."/>
            <person name="Andreopoulos W."/>
            <person name="Pangilinan J."/>
            <person name="LaButti K."/>
            <person name="Riley R."/>
            <person name="Lipzen A."/>
            <person name="Clum A."/>
            <person name="Drula E."/>
            <person name="Henrissat B."/>
            <person name="Kohler A."/>
            <person name="Grigoriev I.V."/>
            <person name="Martin F.M."/>
            <person name="Hacquard S."/>
        </authorList>
    </citation>
    <scope>NUCLEOTIDE SEQUENCE</scope>
    <source>
        <strain evidence="9">MPI-CAGE-CH-0230</strain>
    </source>
</reference>
<dbReference type="GO" id="GO:0005783">
    <property type="term" value="C:endoplasmic reticulum"/>
    <property type="evidence" value="ECO:0007669"/>
    <property type="project" value="TreeGrafter"/>
</dbReference>
<keyword evidence="10" id="KW-1185">Reference proteome</keyword>
<keyword evidence="2" id="KW-0808">Transferase</keyword>
<feature type="transmembrane region" description="Helical" evidence="8">
    <location>
        <begin position="372"/>
        <end position="391"/>
    </location>
</feature>
<accession>A0A9P9BYF4</accession>
<dbReference type="OrthoDB" id="286734at2759"/>
<organism evidence="9 10">
    <name type="scientific">Microdochium trichocladiopsis</name>
    <dbReference type="NCBI Taxonomy" id="1682393"/>
    <lineage>
        <taxon>Eukaryota</taxon>
        <taxon>Fungi</taxon>
        <taxon>Dikarya</taxon>
        <taxon>Ascomycota</taxon>
        <taxon>Pezizomycotina</taxon>
        <taxon>Sordariomycetes</taxon>
        <taxon>Xylariomycetidae</taxon>
        <taxon>Xylariales</taxon>
        <taxon>Microdochiaceae</taxon>
        <taxon>Microdochium</taxon>
    </lineage>
</organism>
<comment type="caution">
    <text evidence="9">The sequence shown here is derived from an EMBL/GenBank/DDBJ whole genome shotgun (WGS) entry which is preliminary data.</text>
</comment>
<feature type="transmembrane region" description="Helical" evidence="8">
    <location>
        <begin position="75"/>
        <end position="104"/>
    </location>
</feature>
<dbReference type="InterPro" id="IPR049941">
    <property type="entry name" value="LPLAT_7/PORCN-like"/>
</dbReference>
<keyword evidence="5 8" id="KW-0472">Membrane</keyword>
<dbReference type="RefSeq" id="XP_046017129.1">
    <property type="nucleotide sequence ID" value="XM_046158167.1"/>
</dbReference>
<feature type="transmembrane region" description="Helical" evidence="8">
    <location>
        <begin position="168"/>
        <end position="187"/>
    </location>
</feature>
<keyword evidence="3 8" id="KW-0812">Transmembrane</keyword>
<feature type="transmembrane region" description="Helical" evidence="8">
    <location>
        <begin position="228"/>
        <end position="247"/>
    </location>
</feature>
<evidence type="ECO:0000256" key="8">
    <source>
        <dbReference type="SAM" id="Phobius"/>
    </source>
</evidence>
<feature type="region of interest" description="Disordered" evidence="7">
    <location>
        <begin position="492"/>
        <end position="517"/>
    </location>
</feature>
<feature type="transmembrane region" description="Helical" evidence="8">
    <location>
        <begin position="268"/>
        <end position="289"/>
    </location>
</feature>
<dbReference type="EMBL" id="JAGTJQ010000002">
    <property type="protein sequence ID" value="KAH7038008.1"/>
    <property type="molecule type" value="Genomic_DNA"/>
</dbReference>
<feature type="transmembrane region" description="Helical" evidence="8">
    <location>
        <begin position="423"/>
        <end position="443"/>
    </location>
</feature>
<dbReference type="Pfam" id="PF03062">
    <property type="entry name" value="MBOAT"/>
    <property type="match status" value="1"/>
</dbReference>
<sequence length="560" mass="63954">MLPYINYPFEYLSGILGSPPDDLKLIFSFLLSYPLAGLLKRVPDSRPEFKNIFIIGIATFYLVGLFSLWGGLRTIFIASAGTYALASFLPTSPYMPWIAFVFLMGHMAINQLERQFTANPEVMDITGTQMVLVMKLSAFAWNVFDGTLPDSELSELQQARKIVKLPSILDYTAYVLFFPSLLIGPAFDYNEYRNWIDTSMFTVPPTVDPTKKPPTRFKRKIPRSGTPAMWTMASGLGYIFLFLQFGSRFYPEWMLDEGFLKYGILRRVFYLHMVGLTIRFKYYGAWLLAEGSCILAGLGYNGVDPTTGKVSWNRLQNVNPWGVETGTNSRAYLENWNMNTNKWLRNYIYLRVTPKGKKPGFRASMATFVTSAFWHGFYPGYYLTFVLASFVQTAAKNMRRYVRPFFLDPNTQNPLPTKKFYDIASWLATQLIFSFAVAPFYLLTLEKSLIVWSRVYFYAVITVLVSIGFFSSPGKVYLKKALEERSRKAGVAQLKKSSSSESLTGNRPEPVLGLNDPVRDVDDAIKELKESGLDSKQVKQMVEEAIREKQTEFRNRTRKA</sequence>
<keyword evidence="6" id="KW-0012">Acyltransferase</keyword>
<proteinExistence type="predicted"/>
<feature type="transmembrane region" description="Helical" evidence="8">
    <location>
        <begin position="51"/>
        <end position="69"/>
    </location>
</feature>
<dbReference type="GO" id="GO:0047184">
    <property type="term" value="F:1-acylglycerophosphocholine O-acyltransferase activity"/>
    <property type="evidence" value="ECO:0007669"/>
    <property type="project" value="TreeGrafter"/>
</dbReference>
<evidence type="ECO:0000256" key="3">
    <source>
        <dbReference type="ARBA" id="ARBA00022692"/>
    </source>
</evidence>
<evidence type="ECO:0000313" key="10">
    <source>
        <dbReference type="Proteomes" id="UP000756346"/>
    </source>
</evidence>
<gene>
    <name evidence="9" type="ORF">B0I36DRAFT_359619</name>
</gene>
<evidence type="ECO:0000313" key="9">
    <source>
        <dbReference type="EMBL" id="KAH7038008.1"/>
    </source>
</evidence>